<evidence type="ECO:0000313" key="6">
    <source>
        <dbReference type="EMBL" id="MDQ0257079.1"/>
    </source>
</evidence>
<dbReference type="SUPFAM" id="SSF53720">
    <property type="entry name" value="ALDH-like"/>
    <property type="match status" value="1"/>
</dbReference>
<comment type="caution">
    <text evidence="6">The sequence shown here is derived from an EMBL/GenBank/DDBJ whole genome shotgun (WGS) entry which is preliminary data.</text>
</comment>
<dbReference type="Gene3D" id="3.40.309.10">
    <property type="entry name" value="Aldehyde Dehydrogenase, Chain A, domain 2"/>
    <property type="match status" value="1"/>
</dbReference>
<evidence type="ECO:0000256" key="3">
    <source>
        <dbReference type="RuleBase" id="RU003345"/>
    </source>
</evidence>
<dbReference type="RefSeq" id="WP_307330221.1">
    <property type="nucleotide sequence ID" value="NZ_JAUSUG010000022.1"/>
</dbReference>
<keyword evidence="1 3" id="KW-0560">Oxidoreductase</keyword>
<protein>
    <submittedName>
        <fullName evidence="6">Acyl-CoA reductase-like NAD-dependent aldehyde dehydrogenase</fullName>
    </submittedName>
</protein>
<reference evidence="6 7" key="1">
    <citation type="submission" date="2023-07" db="EMBL/GenBank/DDBJ databases">
        <title>Genomic Encyclopedia of Type Strains, Phase IV (KMG-IV): sequencing the most valuable type-strain genomes for metagenomic binning, comparative biology and taxonomic classification.</title>
        <authorList>
            <person name="Goeker M."/>
        </authorList>
    </citation>
    <scope>NUCLEOTIDE SEQUENCE [LARGE SCALE GENOMIC DNA]</scope>
    <source>
        <strain evidence="6 7">DSM 9768</strain>
    </source>
</reference>
<organism evidence="6 7">
    <name type="scientific">Evansella vedderi</name>
    <dbReference type="NCBI Taxonomy" id="38282"/>
    <lineage>
        <taxon>Bacteria</taxon>
        <taxon>Bacillati</taxon>
        <taxon>Bacillota</taxon>
        <taxon>Bacilli</taxon>
        <taxon>Bacillales</taxon>
        <taxon>Bacillaceae</taxon>
        <taxon>Evansella</taxon>
    </lineage>
</organism>
<gene>
    <name evidence="6" type="ORF">J2S74_004524</name>
</gene>
<feature type="coiled-coil region" evidence="4">
    <location>
        <begin position="321"/>
        <end position="348"/>
    </location>
</feature>
<keyword evidence="7" id="KW-1185">Reference proteome</keyword>
<evidence type="ECO:0000256" key="4">
    <source>
        <dbReference type="SAM" id="Coils"/>
    </source>
</evidence>
<dbReference type="InterPro" id="IPR016163">
    <property type="entry name" value="Ald_DH_C"/>
</dbReference>
<dbReference type="InterPro" id="IPR015590">
    <property type="entry name" value="Aldehyde_DH_dom"/>
</dbReference>
<accession>A0ABU0A1V4</accession>
<sequence length="479" mass="53305">MKVYLLINNQDVETAQYNEVRDPGRLSEIIGEVGKGTVVQVDQAVRAAHHAFLSWRNTPLEERISLVLKVADVLEKESPFLAEIISKQNGMLLEASKVELNMAVSNIRNTASFANVFFEPTDVEDETSWVRIEKKPIGVIAGIVPWNAPIVLTIQKLAPSLIAGNTMVFKPSPFSSMGVTLALKKIAELFPPGVINVVTGDGDIGEALTTHPLVRKISFTGGGPTAKNIMKSAANSLKDVHFELGGNDPAIILNDANLDTIVPDIVNGVFRRSGQFCYAIKRIYIPSKMYNDFYEKMCDITSKYKIGHQLNPDTSFGPVNNHQQYENIKQLVERLKDSQAKLIELGEKLEPDNWKNGYYLKPIIARDVKPDQEIVTCEQFGPIIPLIPYQTEDEVIQMANSTEYGLGSTIWSSDEERALKIAREIESGMTFINTAFHTPLGYKYIPFNGLKQSGIGLENSEMVFSEYIETHGINLLKNK</sequence>
<dbReference type="Gene3D" id="3.40.605.10">
    <property type="entry name" value="Aldehyde Dehydrogenase, Chain A, domain 1"/>
    <property type="match status" value="1"/>
</dbReference>
<name>A0ABU0A1V4_9BACI</name>
<dbReference type="PANTHER" id="PTHR11699">
    <property type="entry name" value="ALDEHYDE DEHYDROGENASE-RELATED"/>
    <property type="match status" value="1"/>
</dbReference>
<evidence type="ECO:0000256" key="2">
    <source>
        <dbReference type="PROSITE-ProRule" id="PRU10007"/>
    </source>
</evidence>
<evidence type="ECO:0000313" key="7">
    <source>
        <dbReference type="Proteomes" id="UP001230005"/>
    </source>
</evidence>
<evidence type="ECO:0000256" key="1">
    <source>
        <dbReference type="ARBA" id="ARBA00023002"/>
    </source>
</evidence>
<proteinExistence type="inferred from homology"/>
<dbReference type="PROSITE" id="PS00687">
    <property type="entry name" value="ALDEHYDE_DEHYDR_GLU"/>
    <property type="match status" value="1"/>
</dbReference>
<dbReference type="InterPro" id="IPR016161">
    <property type="entry name" value="Ald_DH/histidinol_DH"/>
</dbReference>
<dbReference type="EMBL" id="JAUSUG010000022">
    <property type="protein sequence ID" value="MDQ0257079.1"/>
    <property type="molecule type" value="Genomic_DNA"/>
</dbReference>
<feature type="domain" description="Aldehyde dehydrogenase" evidence="5">
    <location>
        <begin position="17"/>
        <end position="470"/>
    </location>
</feature>
<dbReference type="InterPro" id="IPR029510">
    <property type="entry name" value="Ald_DH_CS_GLU"/>
</dbReference>
<keyword evidence="4" id="KW-0175">Coiled coil</keyword>
<dbReference type="Proteomes" id="UP001230005">
    <property type="component" value="Unassembled WGS sequence"/>
</dbReference>
<evidence type="ECO:0000259" key="5">
    <source>
        <dbReference type="Pfam" id="PF00171"/>
    </source>
</evidence>
<dbReference type="Pfam" id="PF00171">
    <property type="entry name" value="Aldedh"/>
    <property type="match status" value="1"/>
</dbReference>
<feature type="active site" evidence="2">
    <location>
        <position position="243"/>
    </location>
</feature>
<dbReference type="InterPro" id="IPR016162">
    <property type="entry name" value="Ald_DH_N"/>
</dbReference>
<comment type="similarity">
    <text evidence="3">Belongs to the aldehyde dehydrogenase family.</text>
</comment>